<reference evidence="3" key="1">
    <citation type="submission" date="2021-01" db="EMBL/GenBank/DDBJ databases">
        <authorList>
            <person name="Corre E."/>
            <person name="Pelletier E."/>
            <person name="Niang G."/>
            <person name="Scheremetjew M."/>
            <person name="Finn R."/>
            <person name="Kale V."/>
            <person name="Holt S."/>
            <person name="Cochrane G."/>
            <person name="Meng A."/>
            <person name="Brown T."/>
            <person name="Cohen L."/>
        </authorList>
    </citation>
    <scope>NUCLEOTIDE SEQUENCE</scope>
    <source>
        <strain evidence="3">CCMP3107</strain>
    </source>
</reference>
<sequence length="231" mass="24796">MTSGRGRAAGIKMAVNHGPKLNFALSREHFIASSAAAILGCSQIASPFPSFADQIIFAEDKYKVTSKCFFDLSIEGKPAGRIVISLFGEEAPQTCANFRALVEGRPGYGYRGERAYRVIQDFSVQIGSIGDKTGRSGKSSFDGGAPFGPENFNIPHTDAGLVSMARGLDGKTDSRFFIQTQGDAGWADGKYVAFGKVTEGFTVVQEIEKLKTQPPQNNPTKKVVIEDCGVL</sequence>
<comment type="function">
    <text evidence="1">PPIases accelerate the folding of proteins. It catalyzes the cis-trans isomerization of proline imidic peptide bonds in oligopeptides.</text>
</comment>
<dbReference type="AlphaFoldDB" id="A0A6V1WNP3"/>
<dbReference type="PANTHER" id="PTHR11071:SF561">
    <property type="entry name" value="PEPTIDYL-PROLYL CIS-TRANS ISOMERASE D-RELATED"/>
    <property type="match status" value="1"/>
</dbReference>
<dbReference type="GO" id="GO:0005737">
    <property type="term" value="C:cytoplasm"/>
    <property type="evidence" value="ECO:0007669"/>
    <property type="project" value="TreeGrafter"/>
</dbReference>
<evidence type="ECO:0000313" key="3">
    <source>
        <dbReference type="EMBL" id="CAE0650637.1"/>
    </source>
</evidence>
<comment type="similarity">
    <text evidence="1">Belongs to the cyclophilin-type PPIase family.</text>
</comment>
<dbReference type="GO" id="GO:0016018">
    <property type="term" value="F:cyclosporin A binding"/>
    <property type="evidence" value="ECO:0007669"/>
    <property type="project" value="TreeGrafter"/>
</dbReference>
<protein>
    <recommendedName>
        <fullName evidence="1">Peptidyl-prolyl cis-trans isomerase</fullName>
        <shortName evidence="1">PPIase</shortName>
        <ecNumber evidence="1">5.2.1.8</ecNumber>
    </recommendedName>
</protein>
<dbReference type="Gene3D" id="2.40.100.10">
    <property type="entry name" value="Cyclophilin-like"/>
    <property type="match status" value="1"/>
</dbReference>
<keyword evidence="1" id="KW-0413">Isomerase</keyword>
<name>A0A6V1WNP3_HETAK</name>
<dbReference type="PANTHER" id="PTHR11071">
    <property type="entry name" value="PEPTIDYL-PROLYL CIS-TRANS ISOMERASE"/>
    <property type="match status" value="1"/>
</dbReference>
<evidence type="ECO:0000256" key="1">
    <source>
        <dbReference type="RuleBase" id="RU363019"/>
    </source>
</evidence>
<dbReference type="EMBL" id="HBIU01057721">
    <property type="protein sequence ID" value="CAE0650637.1"/>
    <property type="molecule type" value="Transcribed_RNA"/>
</dbReference>
<evidence type="ECO:0000259" key="2">
    <source>
        <dbReference type="PROSITE" id="PS50072"/>
    </source>
</evidence>
<accession>A0A6V1WNP3</accession>
<dbReference type="GO" id="GO:0006457">
    <property type="term" value="P:protein folding"/>
    <property type="evidence" value="ECO:0007669"/>
    <property type="project" value="TreeGrafter"/>
</dbReference>
<dbReference type="InterPro" id="IPR029000">
    <property type="entry name" value="Cyclophilin-like_dom_sf"/>
</dbReference>
<comment type="catalytic activity">
    <reaction evidence="1">
        <text>[protein]-peptidylproline (omega=180) = [protein]-peptidylproline (omega=0)</text>
        <dbReference type="Rhea" id="RHEA:16237"/>
        <dbReference type="Rhea" id="RHEA-COMP:10747"/>
        <dbReference type="Rhea" id="RHEA-COMP:10748"/>
        <dbReference type="ChEBI" id="CHEBI:83833"/>
        <dbReference type="ChEBI" id="CHEBI:83834"/>
        <dbReference type="EC" id="5.2.1.8"/>
    </reaction>
</comment>
<dbReference type="Pfam" id="PF00160">
    <property type="entry name" value="Pro_isomerase"/>
    <property type="match status" value="1"/>
</dbReference>
<dbReference type="InterPro" id="IPR002130">
    <property type="entry name" value="Cyclophilin-type_PPIase_dom"/>
</dbReference>
<proteinExistence type="inferred from homology"/>
<dbReference type="PRINTS" id="PR00153">
    <property type="entry name" value="CSAPPISMRASE"/>
</dbReference>
<keyword evidence="1" id="KW-0697">Rotamase</keyword>
<dbReference type="EC" id="5.2.1.8" evidence="1"/>
<organism evidence="3">
    <name type="scientific">Heterosigma akashiwo</name>
    <name type="common">Chromophytic alga</name>
    <name type="synonym">Heterosigma carterae</name>
    <dbReference type="NCBI Taxonomy" id="2829"/>
    <lineage>
        <taxon>Eukaryota</taxon>
        <taxon>Sar</taxon>
        <taxon>Stramenopiles</taxon>
        <taxon>Ochrophyta</taxon>
        <taxon>Raphidophyceae</taxon>
        <taxon>Chattonellales</taxon>
        <taxon>Chattonellaceae</taxon>
        <taxon>Heterosigma</taxon>
    </lineage>
</organism>
<dbReference type="PROSITE" id="PS50072">
    <property type="entry name" value="CSA_PPIASE_2"/>
    <property type="match status" value="1"/>
</dbReference>
<dbReference type="SUPFAM" id="SSF50891">
    <property type="entry name" value="Cyclophilin-like"/>
    <property type="match status" value="1"/>
</dbReference>
<feature type="domain" description="PPIase cyclophilin-type" evidence="2">
    <location>
        <begin position="69"/>
        <end position="230"/>
    </location>
</feature>
<dbReference type="GO" id="GO:0003755">
    <property type="term" value="F:peptidyl-prolyl cis-trans isomerase activity"/>
    <property type="evidence" value="ECO:0007669"/>
    <property type="project" value="UniProtKB-UniRule"/>
</dbReference>
<gene>
    <name evidence="3" type="ORF">HAKA00212_LOCUS25139</name>
</gene>